<feature type="compositionally biased region" description="Basic and acidic residues" evidence="1">
    <location>
        <begin position="246"/>
        <end position="269"/>
    </location>
</feature>
<feature type="compositionally biased region" description="Basic and acidic residues" evidence="1">
    <location>
        <begin position="146"/>
        <end position="155"/>
    </location>
</feature>
<organism evidence="3 4">
    <name type="scientific">Coemansia brasiliensis</name>
    <dbReference type="NCBI Taxonomy" id="2650707"/>
    <lineage>
        <taxon>Eukaryota</taxon>
        <taxon>Fungi</taxon>
        <taxon>Fungi incertae sedis</taxon>
        <taxon>Zoopagomycota</taxon>
        <taxon>Kickxellomycotina</taxon>
        <taxon>Kickxellomycetes</taxon>
        <taxon>Kickxellales</taxon>
        <taxon>Kickxellaceae</taxon>
        <taxon>Coemansia</taxon>
    </lineage>
</organism>
<dbReference type="PANTHER" id="PTHR22306:SF2">
    <property type="entry name" value="CHROMOSOME 7 OPEN READING FRAME 50"/>
    <property type="match status" value="1"/>
</dbReference>
<dbReference type="PANTHER" id="PTHR22306">
    <property type="entry name" value="CHROMOSOME 7 OPEN READING FRAME 50"/>
    <property type="match status" value="1"/>
</dbReference>
<dbReference type="AlphaFoldDB" id="A0A9W8IBK4"/>
<gene>
    <name evidence="3" type="ORF">IWW36_001445</name>
</gene>
<evidence type="ECO:0000313" key="4">
    <source>
        <dbReference type="Proteomes" id="UP001139887"/>
    </source>
</evidence>
<keyword evidence="4" id="KW-1185">Reference proteome</keyword>
<dbReference type="Proteomes" id="UP001139887">
    <property type="component" value="Unassembled WGS sequence"/>
</dbReference>
<dbReference type="OrthoDB" id="10261563at2759"/>
<dbReference type="InterPro" id="IPR019327">
    <property type="entry name" value="WKF"/>
</dbReference>
<accession>A0A9W8IBK4</accession>
<protein>
    <recommendedName>
        <fullName evidence="2">WKF domain-containing protein</fullName>
    </recommendedName>
</protein>
<feature type="region of interest" description="Disordered" evidence="1">
    <location>
        <begin position="129"/>
        <end position="169"/>
    </location>
</feature>
<proteinExistence type="predicted"/>
<evidence type="ECO:0000256" key="1">
    <source>
        <dbReference type="SAM" id="MobiDB-lite"/>
    </source>
</evidence>
<feature type="compositionally biased region" description="Acidic residues" evidence="1">
    <location>
        <begin position="156"/>
        <end position="165"/>
    </location>
</feature>
<feature type="compositionally biased region" description="Basic residues" evidence="1">
    <location>
        <begin position="221"/>
        <end position="231"/>
    </location>
</feature>
<feature type="compositionally biased region" description="Basic and acidic residues" evidence="1">
    <location>
        <begin position="194"/>
        <end position="220"/>
    </location>
</feature>
<dbReference type="EMBL" id="JANBUW010000019">
    <property type="protein sequence ID" value="KAJ2851018.1"/>
    <property type="molecule type" value="Genomic_DNA"/>
</dbReference>
<dbReference type="Pfam" id="PF10180">
    <property type="entry name" value="WKF"/>
    <property type="match status" value="1"/>
</dbReference>
<feature type="region of interest" description="Disordered" evidence="1">
    <location>
        <begin position="185"/>
        <end position="283"/>
    </location>
</feature>
<evidence type="ECO:0000313" key="3">
    <source>
        <dbReference type="EMBL" id="KAJ2851018.1"/>
    </source>
</evidence>
<evidence type="ECO:0000259" key="2">
    <source>
        <dbReference type="Pfam" id="PF10180"/>
    </source>
</evidence>
<name>A0A9W8IBK4_9FUNG</name>
<comment type="caution">
    <text evidence="3">The sequence shown here is derived from an EMBL/GenBank/DDBJ whole genome shotgun (WGS) entry which is preliminary data.</text>
</comment>
<feature type="domain" description="WKF" evidence="2">
    <location>
        <begin position="46"/>
        <end position="106"/>
    </location>
</feature>
<sequence>MSSDTEAATKPKPVKRKTSAEIKKARLERLRIAREGSLSTQQQAHEYLQSWTSQPNTWKFNKARQLWIIRHLYVESQIPTNIFHIAVNYLNQSSDSLRQTLVGDAQIVINPVMGKDDEQKRIRVLGQMPSHVTKGEAKALKKKKRDLAAGKPNDEETKDVEESETSEVPLSIRERAQCIIDTLSKPKPNVNVKDSADEILSEKPSEKRKSEDTEGESKEAKKAKKDKKQKKDKKDENKKDKKDKKSKKEKEDKDKKKDRKNKKDEEKKPKKEKKDKKSKDKQK</sequence>
<feature type="region of interest" description="Disordered" evidence="1">
    <location>
        <begin position="1"/>
        <end position="20"/>
    </location>
</feature>
<reference evidence="3" key="1">
    <citation type="submission" date="2022-07" db="EMBL/GenBank/DDBJ databases">
        <title>Phylogenomic reconstructions and comparative analyses of Kickxellomycotina fungi.</title>
        <authorList>
            <person name="Reynolds N.K."/>
            <person name="Stajich J.E."/>
            <person name="Barry K."/>
            <person name="Grigoriev I.V."/>
            <person name="Crous P."/>
            <person name="Smith M.E."/>
        </authorList>
    </citation>
    <scope>NUCLEOTIDE SEQUENCE</scope>
    <source>
        <strain evidence="3">NRRL 1566</strain>
    </source>
</reference>